<feature type="binding site" evidence="5">
    <location>
        <position position="107"/>
    </location>
    <ligand>
        <name>substrate</name>
    </ligand>
</feature>
<name>A0A0D2HJJ2_9BACT</name>
<dbReference type="Pfam" id="PF03737">
    <property type="entry name" value="RraA-like"/>
    <property type="match status" value="1"/>
</dbReference>
<dbReference type="InterPro" id="IPR005493">
    <property type="entry name" value="RraA/RraA-like"/>
</dbReference>
<organism evidence="6 7">
    <name type="scientific">Dethiosulfatarculus sandiegensis</name>
    <dbReference type="NCBI Taxonomy" id="1429043"/>
    <lineage>
        <taxon>Bacteria</taxon>
        <taxon>Pseudomonadati</taxon>
        <taxon>Thermodesulfobacteriota</taxon>
        <taxon>Desulfarculia</taxon>
        <taxon>Desulfarculales</taxon>
        <taxon>Desulfarculaceae</taxon>
        <taxon>Dethiosulfatarculus</taxon>
    </lineage>
</organism>
<dbReference type="NCBIfam" id="NF006731">
    <property type="entry name" value="PRK09262.1"/>
    <property type="match status" value="1"/>
</dbReference>
<gene>
    <name evidence="6" type="ORF">X474_26485</name>
</gene>
<keyword evidence="5" id="KW-0460">Magnesium</keyword>
<evidence type="ECO:0000256" key="1">
    <source>
        <dbReference type="ARBA" id="ARBA00001968"/>
    </source>
</evidence>
<evidence type="ECO:0000313" key="6">
    <source>
        <dbReference type="EMBL" id="KIX10828.1"/>
    </source>
</evidence>
<evidence type="ECO:0000256" key="3">
    <source>
        <dbReference type="ARBA" id="ARBA00029596"/>
    </source>
</evidence>
<proteinExistence type="predicted"/>
<feature type="binding site" evidence="5">
    <location>
        <begin position="85"/>
        <end position="88"/>
    </location>
    <ligand>
        <name>substrate</name>
    </ligand>
</feature>
<comment type="cofactor">
    <cofactor evidence="5">
        <name>Mg(2+)</name>
        <dbReference type="ChEBI" id="CHEBI:18420"/>
    </cofactor>
</comment>
<dbReference type="FunCoup" id="A0A0D2HJJ2">
    <property type="interactions" value="53"/>
</dbReference>
<evidence type="ECO:0000313" key="7">
    <source>
        <dbReference type="Proteomes" id="UP000032233"/>
    </source>
</evidence>
<dbReference type="SUPFAM" id="SSF89562">
    <property type="entry name" value="RraA-like"/>
    <property type="match status" value="1"/>
</dbReference>
<keyword evidence="5" id="KW-0479">Metal-binding</keyword>
<reference evidence="6 7" key="1">
    <citation type="submission" date="2013-11" db="EMBL/GenBank/DDBJ databases">
        <title>Metagenomic analysis of a methanogenic consortium involved in long chain n-alkane degradation.</title>
        <authorList>
            <person name="Davidova I.A."/>
            <person name="Callaghan A.V."/>
            <person name="Wawrik B."/>
            <person name="Pruitt S."/>
            <person name="Marks C."/>
            <person name="Duncan K.E."/>
            <person name="Suflita J.M."/>
        </authorList>
    </citation>
    <scope>NUCLEOTIDE SEQUENCE [LARGE SCALE GENOMIC DNA]</scope>
    <source>
        <strain evidence="6 7">SPR</strain>
    </source>
</reference>
<dbReference type="GO" id="GO:0046872">
    <property type="term" value="F:metal ion binding"/>
    <property type="evidence" value="ECO:0007669"/>
    <property type="project" value="UniProtKB-KW"/>
</dbReference>
<comment type="cofactor">
    <cofactor evidence="1">
        <name>a divalent metal cation</name>
        <dbReference type="ChEBI" id="CHEBI:60240"/>
    </cofactor>
</comment>
<sequence length="208" mass="21558">MVDAETINGLAALDSATIYEAQGGVGALPIYIRPLFPWMKLCGPAFPVLSCGGDNLMAHAAAAQAGPGDILVIGTGHYLAGGLWGDILTLAAQKRGIAGLLTDGCVRDSNTINEMKFPVFSAGVFMGGTTKKNKGTMNQSIKLGGVMISPGDIIVADSDGAVVVAAEKASDVLKAALAREAEEEEKRRKIESGVSTLDLFNLRPILDA</sequence>
<feature type="binding site" evidence="5">
    <location>
        <position position="108"/>
    </location>
    <ligand>
        <name>Mg(2+)</name>
        <dbReference type="ChEBI" id="CHEBI:18420"/>
    </ligand>
</feature>
<protein>
    <recommendedName>
        <fullName evidence="2">Putative 4-hydroxy-4-methyl-2-oxoglutarate aldolase</fullName>
    </recommendedName>
    <alternativeName>
        <fullName evidence="3">Regulator of ribonuclease activity homolog</fullName>
    </alternativeName>
    <alternativeName>
        <fullName evidence="4">RraA-like protein</fullName>
    </alternativeName>
</protein>
<dbReference type="AlphaFoldDB" id="A0A0D2HJJ2"/>
<accession>A0A0D2HJJ2</accession>
<dbReference type="PANTHER" id="PTHR33254:SF4">
    <property type="entry name" value="4-HYDROXY-4-METHYL-2-OXOGLUTARATE ALDOLASE 3-RELATED"/>
    <property type="match status" value="1"/>
</dbReference>
<comment type="caution">
    <text evidence="6">The sequence shown here is derived from an EMBL/GenBank/DDBJ whole genome shotgun (WGS) entry which is preliminary data.</text>
</comment>
<evidence type="ECO:0000256" key="5">
    <source>
        <dbReference type="PIRSR" id="PIRSR605493-1"/>
    </source>
</evidence>
<dbReference type="Proteomes" id="UP000032233">
    <property type="component" value="Unassembled WGS sequence"/>
</dbReference>
<dbReference type="InParanoid" id="A0A0D2HJJ2"/>
<dbReference type="PANTHER" id="PTHR33254">
    <property type="entry name" value="4-HYDROXY-4-METHYL-2-OXOGLUTARATE ALDOLASE 3-RELATED"/>
    <property type="match status" value="1"/>
</dbReference>
<dbReference type="InterPro" id="IPR036704">
    <property type="entry name" value="RraA/RraA-like_sf"/>
</dbReference>
<keyword evidence="7" id="KW-1185">Reference proteome</keyword>
<dbReference type="EMBL" id="AZAC01000078">
    <property type="protein sequence ID" value="KIX10828.1"/>
    <property type="molecule type" value="Genomic_DNA"/>
</dbReference>
<dbReference type="RefSeq" id="WP_044352583.1">
    <property type="nucleotide sequence ID" value="NZ_AZAC01000078.1"/>
</dbReference>
<dbReference type="OrthoDB" id="9805307at2"/>
<dbReference type="Gene3D" id="3.50.30.40">
    <property type="entry name" value="Ribonuclease E inhibitor RraA/RraA-like"/>
    <property type="match status" value="1"/>
</dbReference>
<dbReference type="STRING" id="1429043.X474_26485"/>
<evidence type="ECO:0000256" key="4">
    <source>
        <dbReference type="ARBA" id="ARBA00030169"/>
    </source>
</evidence>
<evidence type="ECO:0000256" key="2">
    <source>
        <dbReference type="ARBA" id="ARBA00016549"/>
    </source>
</evidence>
<dbReference type="CDD" id="cd16841">
    <property type="entry name" value="RraA_family"/>
    <property type="match status" value="1"/>
</dbReference>